<keyword evidence="1" id="KW-0812">Transmembrane</keyword>
<evidence type="ECO:0000256" key="1">
    <source>
        <dbReference type="SAM" id="Phobius"/>
    </source>
</evidence>
<organism evidence="2">
    <name type="scientific">viral metagenome</name>
    <dbReference type="NCBI Taxonomy" id="1070528"/>
    <lineage>
        <taxon>unclassified sequences</taxon>
        <taxon>metagenomes</taxon>
        <taxon>organismal metagenomes</taxon>
    </lineage>
</organism>
<name>A0A6C0H281_9ZZZZ</name>
<feature type="transmembrane region" description="Helical" evidence="1">
    <location>
        <begin position="90"/>
        <end position="108"/>
    </location>
</feature>
<evidence type="ECO:0000313" key="2">
    <source>
        <dbReference type="EMBL" id="QHT74559.1"/>
    </source>
</evidence>
<keyword evidence="1" id="KW-1133">Transmembrane helix</keyword>
<proteinExistence type="predicted"/>
<accession>A0A6C0H281</accession>
<reference evidence="2" key="1">
    <citation type="journal article" date="2020" name="Nature">
        <title>Giant virus diversity and host interactions through global metagenomics.</title>
        <authorList>
            <person name="Schulz F."/>
            <person name="Roux S."/>
            <person name="Paez-Espino D."/>
            <person name="Jungbluth S."/>
            <person name="Walsh D.A."/>
            <person name="Denef V.J."/>
            <person name="McMahon K.D."/>
            <person name="Konstantinidis K.T."/>
            <person name="Eloe-Fadrosh E.A."/>
            <person name="Kyrpides N.C."/>
            <person name="Woyke T."/>
        </authorList>
    </citation>
    <scope>NUCLEOTIDE SEQUENCE</scope>
    <source>
        <strain evidence="2">GVMAG-M-3300023179-59</strain>
    </source>
</reference>
<keyword evidence="1" id="KW-0472">Membrane</keyword>
<dbReference type="AlphaFoldDB" id="A0A6C0H281"/>
<sequence length="115" mass="12905">MSTEQLNDLIEGVVLEHSDLAPATINGNKQSTLQGDANSKKSIPVVLTPDEKSNGQTQYDVFVDDDSSKKESFSAYEGDARYYTKVEMDFATRFYVGSLTVVGLYLFYRIMTRSR</sequence>
<protein>
    <submittedName>
        <fullName evidence="2">Uncharacterized protein</fullName>
    </submittedName>
</protein>
<dbReference type="EMBL" id="MN739852">
    <property type="protein sequence ID" value="QHT74559.1"/>
    <property type="molecule type" value="Genomic_DNA"/>
</dbReference>